<dbReference type="PROSITE" id="PS51387">
    <property type="entry name" value="FAD_PCMH"/>
    <property type="match status" value="1"/>
</dbReference>
<evidence type="ECO:0000256" key="5">
    <source>
        <dbReference type="ARBA" id="ARBA00023002"/>
    </source>
</evidence>
<dbReference type="PROSITE" id="PS00862">
    <property type="entry name" value="OX2_COVAL_FAD"/>
    <property type="match status" value="1"/>
</dbReference>
<dbReference type="GO" id="GO:0071949">
    <property type="term" value="F:FAD binding"/>
    <property type="evidence" value="ECO:0007669"/>
    <property type="project" value="InterPro"/>
</dbReference>
<reference evidence="9 10" key="1">
    <citation type="journal article" date="2016" name="Mol. Biol. Evol.">
        <title>Comparative Genomics of Early-Diverging Mushroom-Forming Fungi Provides Insights into the Origins of Lignocellulose Decay Capabilities.</title>
        <authorList>
            <person name="Nagy L.G."/>
            <person name="Riley R."/>
            <person name="Tritt A."/>
            <person name="Adam C."/>
            <person name="Daum C."/>
            <person name="Floudas D."/>
            <person name="Sun H."/>
            <person name="Yadav J.S."/>
            <person name="Pangilinan J."/>
            <person name="Larsson K.H."/>
            <person name="Matsuura K."/>
            <person name="Barry K."/>
            <person name="Labutti K."/>
            <person name="Kuo R."/>
            <person name="Ohm R.A."/>
            <person name="Bhattacharya S.S."/>
            <person name="Shirouzu T."/>
            <person name="Yoshinaga Y."/>
            <person name="Martin F.M."/>
            <person name="Grigoriev I.V."/>
            <person name="Hibbett D.S."/>
        </authorList>
    </citation>
    <scope>NUCLEOTIDE SEQUENCE [LARGE SCALE GENOMIC DNA]</scope>
    <source>
        <strain evidence="9 10">HHB9708</strain>
    </source>
</reference>
<sequence>MYSLLIHIIFVGQVVAFLHASIARQSTPLTVTSCLGGFGDHDLTIVSQNDPSYSTASQAFNLRVDYTPISIVYPTSANEVSQILTCVSGTNLTVSTRSGGHSYAGYGLAGDVVVDLSKMKGLSVSPDGTAVAQTGNLLGDLAQGLWDQSQRALPHGTCPYVGIGGHASFGGYGFFSRKAGLLLDTVQSAEVVLANGTLTTASATQNPDLFWALRGAGPSFGIVTAWTFATLAAPPVVIDFEINFGAFVPENLTAALISYQAFGSTAPREISMQAVLGPSNGGIYLSFDGDYYGSLDNFHSIFYPWVETLPSFERNVSATSMNWIDAQVAKDGALNTSSPEPHDTFFAKSLLISEPSTNASLTAWVNYLFEHGVSPATNWFVEIDMWGGAIADPPSTSSSFAHRDAIFGYQFYASSKNGAPPYPASGFSFLNEMVATLNNGNLSAPAYPNYIDPTLSPDEWHVAYYGTGFSRLSQIKSAFDPENLFSSNQSIPLSAPSSTTGSAPQETPTSQKNSSPVSDLRPKS</sequence>
<dbReference type="Gene3D" id="3.30.465.10">
    <property type="match status" value="1"/>
</dbReference>
<evidence type="ECO:0000259" key="8">
    <source>
        <dbReference type="PROSITE" id="PS51387"/>
    </source>
</evidence>
<dbReference type="GO" id="GO:0016491">
    <property type="term" value="F:oxidoreductase activity"/>
    <property type="evidence" value="ECO:0007669"/>
    <property type="project" value="UniProtKB-KW"/>
</dbReference>
<feature type="region of interest" description="Disordered" evidence="6">
    <location>
        <begin position="488"/>
        <end position="524"/>
    </location>
</feature>
<dbReference type="InterPro" id="IPR036318">
    <property type="entry name" value="FAD-bd_PCMH-like_sf"/>
</dbReference>
<comment type="cofactor">
    <cofactor evidence="1">
        <name>FAD</name>
        <dbReference type="ChEBI" id="CHEBI:57692"/>
    </cofactor>
</comment>
<feature type="signal peptide" evidence="7">
    <location>
        <begin position="1"/>
        <end position="16"/>
    </location>
</feature>
<dbReference type="PANTHER" id="PTHR42973">
    <property type="entry name" value="BINDING OXIDOREDUCTASE, PUTATIVE (AFU_ORTHOLOGUE AFUA_1G17690)-RELATED"/>
    <property type="match status" value="1"/>
</dbReference>
<evidence type="ECO:0000313" key="10">
    <source>
        <dbReference type="Proteomes" id="UP000076722"/>
    </source>
</evidence>
<dbReference type="EMBL" id="KV419413">
    <property type="protein sequence ID" value="KZS91713.1"/>
    <property type="molecule type" value="Genomic_DNA"/>
</dbReference>
<comment type="similarity">
    <text evidence="2">Belongs to the oxygen-dependent FAD-linked oxidoreductase family.</text>
</comment>
<dbReference type="AlphaFoldDB" id="A0A164SQU5"/>
<feature type="chain" id="PRO_5007853183" evidence="7">
    <location>
        <begin position="17"/>
        <end position="524"/>
    </location>
</feature>
<dbReference type="PANTHER" id="PTHR42973:SF39">
    <property type="entry name" value="FAD-BINDING PCMH-TYPE DOMAIN-CONTAINING PROTEIN"/>
    <property type="match status" value="1"/>
</dbReference>
<dbReference type="SUPFAM" id="SSF56176">
    <property type="entry name" value="FAD-binding/transporter-associated domain-like"/>
    <property type="match status" value="1"/>
</dbReference>
<keyword evidence="4" id="KW-0274">FAD</keyword>
<accession>A0A164SQU5</accession>
<dbReference type="InterPro" id="IPR006094">
    <property type="entry name" value="Oxid_FAD_bind_N"/>
</dbReference>
<evidence type="ECO:0000256" key="4">
    <source>
        <dbReference type="ARBA" id="ARBA00022827"/>
    </source>
</evidence>
<keyword evidence="3" id="KW-0285">Flavoprotein</keyword>
<feature type="domain" description="FAD-binding PCMH-type" evidence="8">
    <location>
        <begin position="64"/>
        <end position="233"/>
    </location>
</feature>
<evidence type="ECO:0000256" key="6">
    <source>
        <dbReference type="SAM" id="MobiDB-lite"/>
    </source>
</evidence>
<name>A0A164SQU5_9AGAM</name>
<keyword evidence="5" id="KW-0560">Oxidoreductase</keyword>
<evidence type="ECO:0000313" key="9">
    <source>
        <dbReference type="EMBL" id="KZS91713.1"/>
    </source>
</evidence>
<dbReference type="InterPro" id="IPR016169">
    <property type="entry name" value="FAD-bd_PCMH_sub2"/>
</dbReference>
<organism evidence="9 10">
    <name type="scientific">Sistotremastrum niveocremeum HHB9708</name>
    <dbReference type="NCBI Taxonomy" id="1314777"/>
    <lineage>
        <taxon>Eukaryota</taxon>
        <taxon>Fungi</taxon>
        <taxon>Dikarya</taxon>
        <taxon>Basidiomycota</taxon>
        <taxon>Agaricomycotina</taxon>
        <taxon>Agaricomycetes</taxon>
        <taxon>Sistotremastrales</taxon>
        <taxon>Sistotremastraceae</taxon>
        <taxon>Sertulicium</taxon>
        <taxon>Sertulicium niveocremeum</taxon>
    </lineage>
</organism>
<dbReference type="OrthoDB" id="407275at2759"/>
<dbReference type="Proteomes" id="UP000076722">
    <property type="component" value="Unassembled WGS sequence"/>
</dbReference>
<evidence type="ECO:0000256" key="3">
    <source>
        <dbReference type="ARBA" id="ARBA00022630"/>
    </source>
</evidence>
<evidence type="ECO:0000256" key="2">
    <source>
        <dbReference type="ARBA" id="ARBA00005466"/>
    </source>
</evidence>
<dbReference type="Pfam" id="PF08031">
    <property type="entry name" value="BBE"/>
    <property type="match status" value="1"/>
</dbReference>
<gene>
    <name evidence="9" type="ORF">SISNIDRAFT_515699</name>
</gene>
<dbReference type="Pfam" id="PF01565">
    <property type="entry name" value="FAD_binding_4"/>
    <property type="match status" value="1"/>
</dbReference>
<dbReference type="STRING" id="1314777.A0A164SQU5"/>
<proteinExistence type="inferred from homology"/>
<evidence type="ECO:0000256" key="7">
    <source>
        <dbReference type="SAM" id="SignalP"/>
    </source>
</evidence>
<dbReference type="InterPro" id="IPR016166">
    <property type="entry name" value="FAD-bd_PCMH"/>
</dbReference>
<keyword evidence="7" id="KW-0732">Signal</keyword>
<keyword evidence="10" id="KW-1185">Reference proteome</keyword>
<feature type="compositionally biased region" description="Polar residues" evidence="6">
    <location>
        <begin position="488"/>
        <end position="517"/>
    </location>
</feature>
<dbReference type="Gene3D" id="3.40.462.20">
    <property type="match status" value="1"/>
</dbReference>
<protein>
    <submittedName>
        <fullName evidence="9">FAD-binding domain-containing protein</fullName>
    </submittedName>
</protein>
<dbReference type="InterPro" id="IPR006093">
    <property type="entry name" value="Oxy_OxRdtase_FAD_BS"/>
</dbReference>
<dbReference type="InterPro" id="IPR012951">
    <property type="entry name" value="BBE"/>
</dbReference>
<evidence type="ECO:0000256" key="1">
    <source>
        <dbReference type="ARBA" id="ARBA00001974"/>
    </source>
</evidence>
<dbReference type="InterPro" id="IPR050416">
    <property type="entry name" value="FAD-linked_Oxidoreductase"/>
</dbReference>